<keyword evidence="4" id="KW-0862">Zinc</keyword>
<evidence type="ECO:0000256" key="1">
    <source>
        <dbReference type="ARBA" id="ARBA00004613"/>
    </source>
</evidence>
<protein>
    <recommendedName>
        <fullName evidence="7">NTR domain-containing protein</fullName>
    </recommendedName>
</protein>
<evidence type="ECO:0000313" key="8">
    <source>
        <dbReference type="Proteomes" id="UP000035681"/>
    </source>
</evidence>
<feature type="binding site" evidence="4">
    <location>
        <position position="20"/>
    </location>
    <ligand>
        <name>Zn(2+)</name>
        <dbReference type="ChEBI" id="CHEBI:29105"/>
        <note>ligand shared with metalloproteinase partner</note>
    </ligand>
</feature>
<evidence type="ECO:0000256" key="3">
    <source>
        <dbReference type="ARBA" id="ARBA00023157"/>
    </source>
</evidence>
<dbReference type="WBParaSite" id="TCONS_00011722.p1">
    <property type="protein sequence ID" value="TCONS_00011722.p1"/>
    <property type="gene ID" value="XLOC_006497"/>
</dbReference>
<keyword evidence="6" id="KW-0732">Signal</keyword>
<keyword evidence="3 5" id="KW-1015">Disulfide bond</keyword>
<dbReference type="GO" id="GO:0008191">
    <property type="term" value="F:metalloendopeptidase inhibitor activity"/>
    <property type="evidence" value="ECO:0007669"/>
    <property type="project" value="InterPro"/>
</dbReference>
<dbReference type="Proteomes" id="UP000035681">
    <property type="component" value="Unplaced"/>
</dbReference>
<keyword evidence="4" id="KW-0479">Metal-binding</keyword>
<dbReference type="AlphaFoldDB" id="A0AAF5I2K5"/>
<evidence type="ECO:0000313" key="9">
    <source>
        <dbReference type="WBParaSite" id="TCONS_00011722.p1"/>
    </source>
</evidence>
<dbReference type="GO" id="GO:0051045">
    <property type="term" value="P:negative regulation of membrane protein ectodomain proteolysis"/>
    <property type="evidence" value="ECO:0007669"/>
    <property type="project" value="TreeGrafter"/>
</dbReference>
<name>A0AAF5I2K5_STRER</name>
<dbReference type="GO" id="GO:0046872">
    <property type="term" value="F:metal ion binding"/>
    <property type="evidence" value="ECO:0007669"/>
    <property type="project" value="UniProtKB-KW"/>
</dbReference>
<feature type="disulfide bond" evidence="5">
    <location>
        <begin position="20"/>
        <end position="94"/>
    </location>
</feature>
<dbReference type="PANTHER" id="PTHR11844:SF25">
    <property type="entry name" value="NTR DOMAIN-CONTAINING PROTEIN"/>
    <property type="match status" value="1"/>
</dbReference>
<dbReference type="SUPFAM" id="SSF50242">
    <property type="entry name" value="TIMP-like"/>
    <property type="match status" value="1"/>
</dbReference>
<keyword evidence="8" id="KW-1185">Reference proteome</keyword>
<dbReference type="Pfam" id="PF00965">
    <property type="entry name" value="TIMP"/>
    <property type="match status" value="1"/>
</dbReference>
<keyword evidence="2" id="KW-0964">Secreted</keyword>
<dbReference type="InterPro" id="IPR008993">
    <property type="entry name" value="TIMP-like_OB-fold"/>
</dbReference>
<feature type="domain" description="NTR" evidence="7">
    <location>
        <begin position="20"/>
        <end position="152"/>
    </location>
</feature>
<evidence type="ECO:0000256" key="4">
    <source>
        <dbReference type="PIRSR" id="PIRSR601820-1"/>
    </source>
</evidence>
<proteinExistence type="predicted"/>
<dbReference type="PROSITE" id="PS50189">
    <property type="entry name" value="NTR"/>
    <property type="match status" value="1"/>
</dbReference>
<dbReference type="GO" id="GO:0002020">
    <property type="term" value="F:protease binding"/>
    <property type="evidence" value="ECO:0007669"/>
    <property type="project" value="TreeGrafter"/>
</dbReference>
<evidence type="ECO:0000256" key="5">
    <source>
        <dbReference type="PIRSR" id="PIRSR601820-3"/>
    </source>
</evidence>
<dbReference type="PANTHER" id="PTHR11844">
    <property type="entry name" value="METALLOPROTEASE INHIBITOR"/>
    <property type="match status" value="1"/>
</dbReference>
<dbReference type="InterPro" id="IPR001134">
    <property type="entry name" value="Netrin_domain"/>
</dbReference>
<accession>A0AAF5I2K5</accession>
<feature type="signal peptide" evidence="6">
    <location>
        <begin position="1"/>
        <end position="19"/>
    </location>
</feature>
<evidence type="ECO:0000259" key="7">
    <source>
        <dbReference type="PROSITE" id="PS50189"/>
    </source>
</evidence>
<dbReference type="GO" id="GO:0005615">
    <property type="term" value="C:extracellular space"/>
    <property type="evidence" value="ECO:0007669"/>
    <property type="project" value="TreeGrafter"/>
</dbReference>
<dbReference type="InterPro" id="IPR001820">
    <property type="entry name" value="TIMP"/>
</dbReference>
<reference evidence="9" key="1">
    <citation type="submission" date="2024-02" db="UniProtKB">
        <authorList>
            <consortium name="WormBaseParasite"/>
        </authorList>
    </citation>
    <scope>IDENTIFICATION</scope>
</reference>
<evidence type="ECO:0000256" key="2">
    <source>
        <dbReference type="ARBA" id="ARBA00022525"/>
    </source>
</evidence>
<dbReference type="GO" id="GO:0031012">
    <property type="term" value="C:extracellular matrix"/>
    <property type="evidence" value="ECO:0007669"/>
    <property type="project" value="TreeGrafter"/>
</dbReference>
<dbReference type="Gene3D" id="2.40.50.120">
    <property type="match status" value="1"/>
</dbReference>
<organism evidence="8 9">
    <name type="scientific">Strongyloides stercoralis</name>
    <name type="common">Threadworm</name>
    <dbReference type="NCBI Taxonomy" id="6248"/>
    <lineage>
        <taxon>Eukaryota</taxon>
        <taxon>Metazoa</taxon>
        <taxon>Ecdysozoa</taxon>
        <taxon>Nematoda</taxon>
        <taxon>Chromadorea</taxon>
        <taxon>Rhabditida</taxon>
        <taxon>Tylenchina</taxon>
        <taxon>Panagrolaimomorpha</taxon>
        <taxon>Strongyloidoidea</taxon>
        <taxon>Strongyloididae</taxon>
        <taxon>Strongyloides</taxon>
    </lineage>
</organism>
<comment type="subcellular location">
    <subcellularLocation>
        <location evidence="1">Secreted</location>
    </subcellularLocation>
</comment>
<feature type="chain" id="PRO_5042037134" description="NTR domain-containing protein" evidence="6">
    <location>
        <begin position="20"/>
        <end position="155"/>
    </location>
</feature>
<sequence length="155" mass="17835">MHFTLILNILLVYVYVSFQCTCRNMTSKELYCQSDFVSKAKILDKFPKYPYNDTIKNQNIKGITYKVEHLEILKTDPTKPFPNEVITASNSALCGVNWLEIGKEYYLLGDQEKNSLFISLCSIINFNPKFISSPMSQSLHHKNVNVIEDNNSKVI</sequence>
<feature type="disulfide bond" evidence="5">
    <location>
        <begin position="22"/>
        <end position="121"/>
    </location>
</feature>
<evidence type="ECO:0000256" key="6">
    <source>
        <dbReference type="SAM" id="SignalP"/>
    </source>
</evidence>